<proteinExistence type="predicted"/>
<gene>
    <name evidence="1" type="ORF">S03H2_44315</name>
</gene>
<name>X1J358_9ZZZZ</name>
<feature type="non-terminal residue" evidence="1">
    <location>
        <position position="1"/>
    </location>
</feature>
<comment type="caution">
    <text evidence="1">The sequence shown here is derived from an EMBL/GenBank/DDBJ whole genome shotgun (WGS) entry which is preliminary data.</text>
</comment>
<organism evidence="1">
    <name type="scientific">marine sediment metagenome</name>
    <dbReference type="NCBI Taxonomy" id="412755"/>
    <lineage>
        <taxon>unclassified sequences</taxon>
        <taxon>metagenomes</taxon>
        <taxon>ecological metagenomes</taxon>
    </lineage>
</organism>
<sequence length="56" mass="6715">PVEPIREQSRNEVLKQKDKAEHYSQLFIKIKEQLPNAQSYLMTLPDFIKLLLKKEF</sequence>
<protein>
    <submittedName>
        <fullName evidence="1">Uncharacterized protein</fullName>
    </submittedName>
</protein>
<dbReference type="AlphaFoldDB" id="X1J358"/>
<evidence type="ECO:0000313" key="1">
    <source>
        <dbReference type="EMBL" id="GAH75940.1"/>
    </source>
</evidence>
<reference evidence="1" key="1">
    <citation type="journal article" date="2014" name="Front. Microbiol.">
        <title>High frequency of phylogenetically diverse reductive dehalogenase-homologous genes in deep subseafloor sedimentary metagenomes.</title>
        <authorList>
            <person name="Kawai M."/>
            <person name="Futagami T."/>
            <person name="Toyoda A."/>
            <person name="Takaki Y."/>
            <person name="Nishi S."/>
            <person name="Hori S."/>
            <person name="Arai W."/>
            <person name="Tsubouchi T."/>
            <person name="Morono Y."/>
            <person name="Uchiyama I."/>
            <person name="Ito T."/>
            <person name="Fujiyama A."/>
            <person name="Inagaki F."/>
            <person name="Takami H."/>
        </authorList>
    </citation>
    <scope>NUCLEOTIDE SEQUENCE</scope>
    <source>
        <strain evidence="1">Expedition CK06-06</strain>
    </source>
</reference>
<dbReference type="EMBL" id="BARU01027703">
    <property type="protein sequence ID" value="GAH75940.1"/>
    <property type="molecule type" value="Genomic_DNA"/>
</dbReference>
<accession>X1J358</accession>